<organism evidence="1 2">
    <name type="scientific">Streptomyces lichenis</name>
    <dbReference type="NCBI Taxonomy" id="2306967"/>
    <lineage>
        <taxon>Bacteria</taxon>
        <taxon>Bacillati</taxon>
        <taxon>Actinomycetota</taxon>
        <taxon>Actinomycetes</taxon>
        <taxon>Kitasatosporales</taxon>
        <taxon>Streptomycetaceae</taxon>
        <taxon>Streptomyces</taxon>
    </lineage>
</organism>
<dbReference type="EMBL" id="JALPTH010000006">
    <property type="protein sequence ID" value="MCK8677448.1"/>
    <property type="molecule type" value="Genomic_DNA"/>
</dbReference>
<proteinExistence type="predicted"/>
<comment type="caution">
    <text evidence="1">The sequence shown here is derived from an EMBL/GenBank/DDBJ whole genome shotgun (WGS) entry which is preliminary data.</text>
</comment>
<name>A0ABT0I804_9ACTN</name>
<reference evidence="1 2" key="1">
    <citation type="submission" date="2022-04" db="EMBL/GenBank/DDBJ databases">
        <title>Streptomyces sp. nov. LCR6-01 isolated from Lichen of Dirinaria sp.</title>
        <authorList>
            <person name="Kanchanasin P."/>
            <person name="Tanasupawat S."/>
            <person name="Phongsopitanun W."/>
        </authorList>
    </citation>
    <scope>NUCLEOTIDE SEQUENCE [LARGE SCALE GENOMIC DNA]</scope>
    <source>
        <strain evidence="1 2">LCR6-01</strain>
    </source>
</reference>
<dbReference type="Proteomes" id="UP001522868">
    <property type="component" value="Unassembled WGS sequence"/>
</dbReference>
<sequence>MALDGGNQSNGTVGYSFAEKGDAFWFALPLPSNASGKDLRVVGAEISDLPEGLEVVRYGAFDLNDTEGIPLLLRDGDPGNPEFDQMKDHSQGFTVKARKLSDYVYMAKLKITGKVQKNGTSCRYRYRQGGETYTQSLRCSFSIRLKK</sequence>
<protein>
    <submittedName>
        <fullName evidence="1">Uncharacterized protein</fullName>
    </submittedName>
</protein>
<evidence type="ECO:0000313" key="2">
    <source>
        <dbReference type="Proteomes" id="UP001522868"/>
    </source>
</evidence>
<gene>
    <name evidence="1" type="ORF">M1O15_08610</name>
</gene>
<evidence type="ECO:0000313" key="1">
    <source>
        <dbReference type="EMBL" id="MCK8677448.1"/>
    </source>
</evidence>
<keyword evidence="2" id="KW-1185">Reference proteome</keyword>
<accession>A0ABT0I804</accession>
<dbReference type="RefSeq" id="WP_248632671.1">
    <property type="nucleotide sequence ID" value="NZ_JALPTH010000006.1"/>
</dbReference>